<dbReference type="SUPFAM" id="SSF53649">
    <property type="entry name" value="Alkaline phosphatase-like"/>
    <property type="match status" value="1"/>
</dbReference>
<protein>
    <submittedName>
        <fullName evidence="2">Alkaline phosphatase</fullName>
    </submittedName>
</protein>
<evidence type="ECO:0000256" key="1">
    <source>
        <dbReference type="ARBA" id="ARBA00022553"/>
    </source>
</evidence>
<dbReference type="Proteomes" id="UP000640531">
    <property type="component" value="Unassembled WGS sequence"/>
</dbReference>
<sequence length="588" mass="62809">MAVKSSPKIRLAGSLLAGILTLGIIIVGAIASNSTPATTTTNTKNVILMIGDGMGWEMARAAAIAKGYNYTSGKGQGLSFQTLDNYALATTYGTTVAPGNGVFSTGNSALDNSISMTGASPVLPGFKFQPKFNPGNKPSGGTENLSADAVGNLVGYDPVRGGINPWTPGNDPAYIKYSYPDSANTATTLYTGVKSYNNAISVDIFEKPLETILKTAADAGKSTGIVTSVPIDHATPGAAAANVNRRNKYDADFPSLDNILQQELRIYQPTIILGGGHPLTGAGSESLPMGVEPPTKFEYITQSTYAELSKNPNSNRYDYTFLERGKDAAAKLAMTANKLDPQKGDRLLGLYGARGQEGNLPVSTANGDYSNTGLSIFSLFSSQGQKPDTVRPLLPGETDKSFIARELNENPTLQDLTKAALEVLSKDKDGFWLMVESGDIDWAAHDDNLDNLIGTVLDFDKAVKTTIDWIKNNGGWENNLLIVTADHDHYLTLNPNFEELLKNQGAEALTAESEPIKAGHFWGSDPQVKYGWGSHSNRPVPVYYQGKGAEVLTNSISKGFKSYGFDVPGIDGLVDQIHIYQTQLAAIK</sequence>
<proteinExistence type="predicted"/>
<comment type="caution">
    <text evidence="2">The sequence shown here is derived from an EMBL/GenBank/DDBJ whole genome shotgun (WGS) entry which is preliminary data.</text>
</comment>
<dbReference type="PANTHER" id="PTHR11596">
    <property type="entry name" value="ALKALINE PHOSPHATASE"/>
    <property type="match status" value="1"/>
</dbReference>
<reference evidence="2 3" key="1">
    <citation type="journal article" date="2020" name="ISME J.">
        <title>Comparative genomics reveals insights into cyanobacterial evolution and habitat adaptation.</title>
        <authorList>
            <person name="Chen M.Y."/>
            <person name="Teng W.K."/>
            <person name="Zhao L."/>
            <person name="Hu C.X."/>
            <person name="Zhou Y.K."/>
            <person name="Han B.P."/>
            <person name="Song L.R."/>
            <person name="Shu W.S."/>
        </authorList>
    </citation>
    <scope>NUCLEOTIDE SEQUENCE [LARGE SCALE GENOMIC DNA]</scope>
    <source>
        <strain evidence="2 3">FACHB-196</strain>
    </source>
</reference>
<evidence type="ECO:0000313" key="3">
    <source>
        <dbReference type="Proteomes" id="UP000640531"/>
    </source>
</evidence>
<dbReference type="Gene3D" id="3.40.720.10">
    <property type="entry name" value="Alkaline Phosphatase, subunit A"/>
    <property type="match status" value="2"/>
</dbReference>
<keyword evidence="3" id="KW-1185">Reference proteome</keyword>
<dbReference type="SMART" id="SM00098">
    <property type="entry name" value="alkPPc"/>
    <property type="match status" value="1"/>
</dbReference>
<dbReference type="CDD" id="cd16012">
    <property type="entry name" value="ALP"/>
    <property type="match status" value="1"/>
</dbReference>
<gene>
    <name evidence="2" type="ORF">H6G59_21725</name>
</gene>
<accession>A0ABR8FJW3</accession>
<name>A0ABR8FJW3_9NOST</name>
<dbReference type="InterPro" id="IPR001952">
    <property type="entry name" value="Alkaline_phosphatase"/>
</dbReference>
<keyword evidence="1" id="KW-0597">Phosphoprotein</keyword>
<dbReference type="RefSeq" id="WP_190718376.1">
    <property type="nucleotide sequence ID" value="NZ_JACJST010000025.1"/>
</dbReference>
<organism evidence="2 3">
    <name type="scientific">Anabaena lutea FACHB-196</name>
    <dbReference type="NCBI Taxonomy" id="2692881"/>
    <lineage>
        <taxon>Bacteria</taxon>
        <taxon>Bacillati</taxon>
        <taxon>Cyanobacteriota</taxon>
        <taxon>Cyanophyceae</taxon>
        <taxon>Nostocales</taxon>
        <taxon>Nostocaceae</taxon>
        <taxon>Anabaena</taxon>
    </lineage>
</organism>
<dbReference type="EMBL" id="JACJST010000025">
    <property type="protein sequence ID" value="MBD2570466.1"/>
    <property type="molecule type" value="Genomic_DNA"/>
</dbReference>
<evidence type="ECO:0000313" key="2">
    <source>
        <dbReference type="EMBL" id="MBD2570466.1"/>
    </source>
</evidence>
<dbReference type="PANTHER" id="PTHR11596:SF5">
    <property type="entry name" value="ALKALINE PHOSPHATASE"/>
    <property type="match status" value="1"/>
</dbReference>
<dbReference type="Pfam" id="PF00245">
    <property type="entry name" value="Alk_phosphatase"/>
    <property type="match status" value="1"/>
</dbReference>
<dbReference type="InterPro" id="IPR017850">
    <property type="entry name" value="Alkaline_phosphatase_core_sf"/>
</dbReference>